<dbReference type="Proteomes" id="UP000582837">
    <property type="component" value="Unassembled WGS sequence"/>
</dbReference>
<keyword evidence="1" id="KW-0812">Transmembrane</keyword>
<reference evidence="2 3" key="1">
    <citation type="submission" date="2020-08" db="EMBL/GenBank/DDBJ databases">
        <title>Genomic Encyclopedia of Type Strains, Phase IV (KMG-IV): sequencing the most valuable type-strain genomes for metagenomic binning, comparative biology and taxonomic classification.</title>
        <authorList>
            <person name="Goeker M."/>
        </authorList>
    </citation>
    <scope>NUCLEOTIDE SEQUENCE [LARGE SCALE GENOMIC DNA]</scope>
    <source>
        <strain evidence="2 3">DSM 29007</strain>
    </source>
</reference>
<dbReference type="AlphaFoldDB" id="A0A841H4M4"/>
<proteinExistence type="predicted"/>
<keyword evidence="1" id="KW-1133">Transmembrane helix</keyword>
<accession>A0A841H4M4</accession>
<gene>
    <name evidence="2" type="ORF">HNQ61_004600</name>
</gene>
<dbReference type="EMBL" id="JACHIA010000019">
    <property type="protein sequence ID" value="MBB6072934.1"/>
    <property type="molecule type" value="Genomic_DNA"/>
</dbReference>
<name>A0A841H4M4_9BACT</name>
<feature type="transmembrane region" description="Helical" evidence="1">
    <location>
        <begin position="100"/>
        <end position="119"/>
    </location>
</feature>
<feature type="transmembrane region" description="Helical" evidence="1">
    <location>
        <begin position="40"/>
        <end position="59"/>
    </location>
</feature>
<dbReference type="RefSeq" id="WP_170037117.1">
    <property type="nucleotide sequence ID" value="NZ_JABDTL010000002.1"/>
</dbReference>
<evidence type="ECO:0000313" key="3">
    <source>
        <dbReference type="Proteomes" id="UP000582837"/>
    </source>
</evidence>
<keyword evidence="3" id="KW-1185">Reference proteome</keyword>
<comment type="caution">
    <text evidence="2">The sequence shown here is derived from an EMBL/GenBank/DDBJ whole genome shotgun (WGS) entry which is preliminary data.</text>
</comment>
<protein>
    <submittedName>
        <fullName evidence="2">Uncharacterized protein</fullName>
    </submittedName>
</protein>
<sequence>MRIFSSPHRLAALLLLVYPASRIAEEALVAVDYGQPFRFGNPSIPILFLLYGAASVGLWRARPWGYGFGVALAAFCAGVLTLIARAMYAVHEFQFLSPLGPAFTAAVIATQIAVLILLLRRDTRALFPGLQPARAQVRLVAATVIVEIGLMGAVAIWGFGGFNGTWQQQTLGALHDPGTFLLVLTDWCCGYGAGLIISDAWGAHWGGLRRAGIPILMYANVIGLLPFAALIRGIFRKMRAPKPSPAVIAAEH</sequence>
<keyword evidence="1" id="KW-0472">Membrane</keyword>
<feature type="transmembrane region" description="Helical" evidence="1">
    <location>
        <begin position="139"/>
        <end position="160"/>
    </location>
</feature>
<organism evidence="2 3">
    <name type="scientific">Longimicrobium terrae</name>
    <dbReference type="NCBI Taxonomy" id="1639882"/>
    <lineage>
        <taxon>Bacteria</taxon>
        <taxon>Pseudomonadati</taxon>
        <taxon>Gemmatimonadota</taxon>
        <taxon>Longimicrobiia</taxon>
        <taxon>Longimicrobiales</taxon>
        <taxon>Longimicrobiaceae</taxon>
        <taxon>Longimicrobium</taxon>
    </lineage>
</organism>
<evidence type="ECO:0000313" key="2">
    <source>
        <dbReference type="EMBL" id="MBB6072934.1"/>
    </source>
</evidence>
<feature type="transmembrane region" description="Helical" evidence="1">
    <location>
        <begin position="215"/>
        <end position="235"/>
    </location>
</feature>
<evidence type="ECO:0000256" key="1">
    <source>
        <dbReference type="SAM" id="Phobius"/>
    </source>
</evidence>
<feature type="transmembrane region" description="Helical" evidence="1">
    <location>
        <begin position="66"/>
        <end position="88"/>
    </location>
</feature>